<keyword evidence="1" id="KW-0812">Transmembrane</keyword>
<dbReference type="InterPro" id="IPR003718">
    <property type="entry name" value="OsmC/Ohr_fam"/>
</dbReference>
<dbReference type="RefSeq" id="WP_168881665.1">
    <property type="nucleotide sequence ID" value="NZ_JABAIL010000002.1"/>
</dbReference>
<evidence type="ECO:0000256" key="1">
    <source>
        <dbReference type="SAM" id="Phobius"/>
    </source>
</evidence>
<accession>A0A7X8SIM4</accession>
<dbReference type="Proteomes" id="UP000585050">
    <property type="component" value="Unassembled WGS sequence"/>
</dbReference>
<dbReference type="Gene3D" id="3.30.300.20">
    <property type="match status" value="1"/>
</dbReference>
<dbReference type="PANTHER" id="PTHR34352:SF1">
    <property type="entry name" value="PROTEIN YHFA"/>
    <property type="match status" value="1"/>
</dbReference>
<keyword evidence="1" id="KW-1133">Transmembrane helix</keyword>
<dbReference type="Pfam" id="PF02566">
    <property type="entry name" value="OsmC"/>
    <property type="match status" value="1"/>
</dbReference>
<name>A0A7X8SIM4_9BACT</name>
<dbReference type="SUPFAM" id="SSF82784">
    <property type="entry name" value="OsmC-like"/>
    <property type="match status" value="1"/>
</dbReference>
<comment type="caution">
    <text evidence="2">The sequence shown here is derived from an EMBL/GenBank/DDBJ whole genome shotgun (WGS) entry which is preliminary data.</text>
</comment>
<reference evidence="2 3" key="1">
    <citation type="submission" date="2020-04" db="EMBL/GenBank/DDBJ databases">
        <title>Flammeovirga sp. SR4, a novel species isolated from seawater.</title>
        <authorList>
            <person name="Wang X."/>
        </authorList>
    </citation>
    <scope>NUCLEOTIDE SEQUENCE [LARGE SCALE GENOMIC DNA]</scope>
    <source>
        <strain evidence="2 3">SR4</strain>
    </source>
</reference>
<evidence type="ECO:0000313" key="2">
    <source>
        <dbReference type="EMBL" id="NLR90958.1"/>
    </source>
</evidence>
<keyword evidence="3" id="KW-1185">Reference proteome</keyword>
<dbReference type="InterPro" id="IPR036102">
    <property type="entry name" value="OsmC/Ohrsf"/>
</dbReference>
<proteinExistence type="predicted"/>
<organism evidence="2 3">
    <name type="scientific">Flammeovirga agarivorans</name>
    <dbReference type="NCBI Taxonomy" id="2726742"/>
    <lineage>
        <taxon>Bacteria</taxon>
        <taxon>Pseudomonadati</taxon>
        <taxon>Bacteroidota</taxon>
        <taxon>Cytophagia</taxon>
        <taxon>Cytophagales</taxon>
        <taxon>Flammeovirgaceae</taxon>
        <taxon>Flammeovirga</taxon>
    </lineage>
</organism>
<dbReference type="InterPro" id="IPR015946">
    <property type="entry name" value="KH_dom-like_a/b"/>
</dbReference>
<dbReference type="EMBL" id="JABAIL010000002">
    <property type="protein sequence ID" value="NLR90958.1"/>
    <property type="molecule type" value="Genomic_DNA"/>
</dbReference>
<evidence type="ECO:0000313" key="3">
    <source>
        <dbReference type="Proteomes" id="UP000585050"/>
    </source>
</evidence>
<feature type="transmembrane region" description="Helical" evidence="1">
    <location>
        <begin position="45"/>
        <end position="64"/>
    </location>
</feature>
<dbReference type="PANTHER" id="PTHR34352">
    <property type="entry name" value="PROTEIN YHFA"/>
    <property type="match status" value="1"/>
</dbReference>
<gene>
    <name evidence="2" type="ORF">HGP29_07055</name>
</gene>
<sequence length="141" mass="15387">MKIELQRVNEGVRFEATSEEGNTLHIDAGKGKMDGMGEGSAFSPMQLVLTGVAGCAVFDLIHILKKQRQEIKDVKISIDGDRKDAVPAPFEKVHVHFKLFGNVDEAKAKRAVGLAVEKYCSVAEMVKSTATITHSFEVIAE</sequence>
<protein>
    <submittedName>
        <fullName evidence="2">OsmC family protein</fullName>
    </submittedName>
</protein>
<keyword evidence="1" id="KW-0472">Membrane</keyword>
<dbReference type="AlphaFoldDB" id="A0A7X8SIM4"/>